<dbReference type="OrthoDB" id="2333384at2759"/>
<reference evidence="1" key="1">
    <citation type="submission" date="2021-10" db="EMBL/GenBank/DDBJ databases">
        <authorList>
            <person name="Piombo E."/>
        </authorList>
    </citation>
    <scope>NUCLEOTIDE SEQUENCE</scope>
</reference>
<proteinExistence type="predicted"/>
<dbReference type="AlphaFoldDB" id="A0A9N9ZB80"/>
<evidence type="ECO:0000313" key="1">
    <source>
        <dbReference type="EMBL" id="CAH0052228.1"/>
    </source>
</evidence>
<dbReference type="Proteomes" id="UP000775872">
    <property type="component" value="Unassembled WGS sequence"/>
</dbReference>
<organism evidence="1 2">
    <name type="scientific">Clonostachys solani</name>
    <dbReference type="NCBI Taxonomy" id="160281"/>
    <lineage>
        <taxon>Eukaryota</taxon>
        <taxon>Fungi</taxon>
        <taxon>Dikarya</taxon>
        <taxon>Ascomycota</taxon>
        <taxon>Pezizomycotina</taxon>
        <taxon>Sordariomycetes</taxon>
        <taxon>Hypocreomycetidae</taxon>
        <taxon>Hypocreales</taxon>
        <taxon>Bionectriaceae</taxon>
        <taxon>Clonostachys</taxon>
    </lineage>
</organism>
<dbReference type="EMBL" id="CABFOC020000043">
    <property type="protein sequence ID" value="CAH0052228.1"/>
    <property type="molecule type" value="Genomic_DNA"/>
</dbReference>
<evidence type="ECO:0008006" key="3">
    <source>
        <dbReference type="Google" id="ProtNLM"/>
    </source>
</evidence>
<evidence type="ECO:0000313" key="2">
    <source>
        <dbReference type="Proteomes" id="UP000775872"/>
    </source>
</evidence>
<dbReference type="InterPro" id="IPR014752">
    <property type="entry name" value="Arrestin-like_C"/>
</dbReference>
<comment type="caution">
    <text evidence="1">The sequence shown here is derived from an EMBL/GenBank/DDBJ whole genome shotgun (WGS) entry which is preliminary data.</text>
</comment>
<accession>A0A9N9ZB80</accession>
<gene>
    <name evidence="1" type="ORF">CSOL1703_00015104</name>
</gene>
<name>A0A9N9ZB80_9HYPO</name>
<dbReference type="Gene3D" id="2.60.40.640">
    <property type="match status" value="1"/>
</dbReference>
<protein>
    <recommendedName>
        <fullName evidence="3">Arrestin-like N-terminal domain-containing protein</fullName>
    </recommendedName>
</protein>
<keyword evidence="2" id="KW-1185">Reference proteome</keyword>
<sequence>MPQTEARSDDDLAIKVERDTYTPGETVTGNITRVSALVDSEVTLNVVLHGRAKSKFMDQNDHGAKPRRGRYELLKVKQDVFKGPVQIPGNAEPRQWSFAVQIPTHVDASHYPGNHKGEDALTDIDHETVSKMELPGSFMMGYSSGYLRREGFVEYYLEAVFEHKRSGSTETATAVVPIQLRARNIAPPLVDFSLVPFENEKKVTTQRLLPGMENAELSAMDSVKKFFGTPSVPDFAFKIEVNAPSVFQIDQPSIPLFIRVVPNWSDSSKEIQGKPAPKARVVSFRGVLGSYCHILCASGKMGFARYENWWEEDHDLEADGCDLDRLAIDVPCGDDVEAADVGAALHLRLPRSIFPSFTTFNIHLRWKLNFWVYLDIAGEETHVHRHIEQVTVIPASSGPPPGV</sequence>